<keyword evidence="2" id="KW-1185">Reference proteome</keyword>
<dbReference type="Proteomes" id="UP000030227">
    <property type="component" value="Segment"/>
</dbReference>
<evidence type="ECO:0000313" key="2">
    <source>
        <dbReference type="Proteomes" id="UP000030227"/>
    </source>
</evidence>
<name>A0A0A1IVU0_9CAUD</name>
<reference evidence="1 2" key="1">
    <citation type="journal article" date="2015" name="PLoS ONE">
        <title>Investigation of a Large Collection of Pseudomonas aeruginosa Bacteriophages Collected from a Single Environmental Source in Abidjan, Cote d'Ivoire.</title>
        <authorList>
            <person name="Essoh C."/>
            <person name="Latino L."/>
            <person name="Midoux C."/>
            <person name="Blouin Y."/>
            <person name="Loukou G."/>
            <person name="Nguetta S.P."/>
            <person name="Lathro S."/>
            <person name="Cablanmian A."/>
            <person name="Kouassi A.K."/>
            <person name="Vergnaud G."/>
            <person name="Pourcel C."/>
        </authorList>
    </citation>
    <scope>NUCLEOTIDE SEQUENCE [LARGE SCALE GENOMIC DNA]</scope>
    <source>
        <strain evidence="1">Ab22</strain>
    </source>
</reference>
<accession>A0A0A1IVU0</accession>
<organism evidence="1 2">
    <name type="scientific">Pseudomonas phage vB_PaeP_C2-10_Ab22</name>
    <dbReference type="NCBI Taxonomy" id="1548906"/>
    <lineage>
        <taxon>Viruses</taxon>
        <taxon>Duplodnaviria</taxon>
        <taxon>Heunggongvirae</taxon>
        <taxon>Uroviricota</taxon>
        <taxon>Caudoviricetes</taxon>
        <taxon>Bruynoghevirus</taxon>
        <taxon>Bruynoghevirus Ab22</taxon>
    </lineage>
</organism>
<dbReference type="OrthoDB" id="4581at10239"/>
<dbReference type="KEGG" id="vg:23680529"/>
<proteinExistence type="predicted"/>
<evidence type="ECO:0000313" key="1">
    <source>
        <dbReference type="EMBL" id="CEF89780.1"/>
    </source>
</evidence>
<dbReference type="EMBL" id="LN610578">
    <property type="protein sequence ID" value="CEF89780.1"/>
    <property type="molecule type" value="Genomic_DNA"/>
</dbReference>
<dbReference type="InterPro" id="IPR035198">
    <property type="entry name" value="SU10_MCP"/>
</dbReference>
<gene>
    <name evidence="1" type="primary">ORF65</name>
</gene>
<protein>
    <submittedName>
        <fullName evidence="1">Putative capsid and scaffold protein</fullName>
    </submittedName>
</protein>
<dbReference type="Pfam" id="PF17236">
    <property type="entry name" value="SU10_MCP"/>
    <property type="match status" value="1"/>
</dbReference>
<dbReference type="GeneID" id="23680529"/>
<sequence>MATPTNAVSTVEINGKREDLIDIIYNIAPYDTPFMTAIGKGVATAITHEWQTDELRQPGKNTRVEGEDATIKAGSFTTMLNNYCQISDETLQVTGTADKVKKAGRKNELAYQLAKKSKELKLDMEYAMVGAPQAKIQRNTTTPGQMANIFAYYKTNGSVGANGTLPTGDGSDTGTAGDLRLLTEDMLLNASEAIWRNGGQANSIQTSSSIKKAISKNMKGRATEITLDASDNRIAQTVDVYESDFGKYTIRANRWFHENTMFIFDPKMHALCYLRPFFQHELAKTGDSEKRQLLVEYTLRVNNEKSGALIRDVVAQV</sequence>
<dbReference type="RefSeq" id="YP_009125633.1">
    <property type="nucleotide sequence ID" value="NC_026599.1"/>
</dbReference>